<sequence>MLRSSVIRVLILVPALLLVLCVAIKFGPVTFSLDEVVNAVMAGYWHSDTEGTLHQRIVWSLRLPRALLATLAGASLALAGTVLQSLTRNPLADPWVLGISSGAGAGAVLVIALGLSVGWAAVPAGAFCGAVLAFVLVLSMAGKSLSGSSSRFILTGVAVTQLLSALTSLITLWKTDADTTRGVMFWLLGSFAQASWMQVLLCALVLLPVGLFCWWRAVELDVMTFGSITAQSLGVEVGQIKLVMFCLLTLLTGVVVACCGAIGFIGLTVPHIARMLIGHRHRTLLPAAILSGAIFAVLADTLARTILAPRELPVGILTALLGVPVFLFLISRTTK</sequence>
<dbReference type="InterPro" id="IPR037294">
    <property type="entry name" value="ABC_BtuC-like"/>
</dbReference>
<evidence type="ECO:0000256" key="5">
    <source>
        <dbReference type="ARBA" id="ARBA00022692"/>
    </source>
</evidence>
<evidence type="ECO:0000256" key="1">
    <source>
        <dbReference type="ARBA" id="ARBA00004651"/>
    </source>
</evidence>
<protein>
    <submittedName>
        <fullName evidence="9">Iron ABC transporter permease</fullName>
    </submittedName>
</protein>
<keyword evidence="3" id="KW-0813">Transport</keyword>
<name>A0ABY2PNH3_9ENTR</name>
<keyword evidence="7 8" id="KW-0472">Membrane</keyword>
<keyword evidence="4" id="KW-1003">Cell membrane</keyword>
<dbReference type="SUPFAM" id="SSF81345">
    <property type="entry name" value="ABC transporter involved in vitamin B12 uptake, BtuC"/>
    <property type="match status" value="1"/>
</dbReference>
<dbReference type="CDD" id="cd06550">
    <property type="entry name" value="TM_ABC_iron-siderophores_like"/>
    <property type="match status" value="1"/>
</dbReference>
<feature type="transmembrane region" description="Helical" evidence="8">
    <location>
        <begin position="312"/>
        <end position="330"/>
    </location>
</feature>
<feature type="transmembrane region" description="Helical" evidence="8">
    <location>
        <begin position="242"/>
        <end position="272"/>
    </location>
</feature>
<evidence type="ECO:0000256" key="8">
    <source>
        <dbReference type="SAM" id="Phobius"/>
    </source>
</evidence>
<dbReference type="RefSeq" id="WP_048221349.1">
    <property type="nucleotide sequence ID" value="NZ_QFVP01000029.1"/>
</dbReference>
<keyword evidence="10" id="KW-1185">Reference proteome</keyword>
<evidence type="ECO:0000256" key="6">
    <source>
        <dbReference type="ARBA" id="ARBA00022989"/>
    </source>
</evidence>
<comment type="similarity">
    <text evidence="2">Belongs to the binding-protein-dependent transport system permease family. FecCD subfamily.</text>
</comment>
<dbReference type="InterPro" id="IPR000522">
    <property type="entry name" value="ABC_transptr_permease_BtuC"/>
</dbReference>
<evidence type="ECO:0000256" key="4">
    <source>
        <dbReference type="ARBA" id="ARBA00022475"/>
    </source>
</evidence>
<keyword evidence="5 8" id="KW-0812">Transmembrane</keyword>
<evidence type="ECO:0000313" key="9">
    <source>
        <dbReference type="EMBL" id="THE33663.1"/>
    </source>
</evidence>
<feature type="transmembrane region" description="Helical" evidence="8">
    <location>
        <begin position="95"/>
        <end position="115"/>
    </location>
</feature>
<proteinExistence type="inferred from homology"/>
<dbReference type="PANTHER" id="PTHR30472:SF67">
    <property type="entry name" value="PERMEASE OF ABC TRANSPORTER-RELATED"/>
    <property type="match status" value="1"/>
</dbReference>
<evidence type="ECO:0000313" key="10">
    <source>
        <dbReference type="Proteomes" id="UP000306790"/>
    </source>
</evidence>
<evidence type="ECO:0000256" key="7">
    <source>
        <dbReference type="ARBA" id="ARBA00023136"/>
    </source>
</evidence>
<feature type="transmembrane region" description="Helical" evidence="8">
    <location>
        <begin position="284"/>
        <end position="306"/>
    </location>
</feature>
<comment type="subcellular location">
    <subcellularLocation>
        <location evidence="1">Cell membrane</location>
        <topology evidence="1">Multi-pass membrane protein</topology>
    </subcellularLocation>
</comment>
<dbReference type="Proteomes" id="UP000306790">
    <property type="component" value="Unassembled WGS sequence"/>
</dbReference>
<keyword evidence="6 8" id="KW-1133">Transmembrane helix</keyword>
<dbReference type="Pfam" id="PF01032">
    <property type="entry name" value="FecCD"/>
    <property type="match status" value="1"/>
</dbReference>
<evidence type="ECO:0000256" key="3">
    <source>
        <dbReference type="ARBA" id="ARBA00022448"/>
    </source>
</evidence>
<feature type="transmembrane region" description="Helical" evidence="8">
    <location>
        <begin position="185"/>
        <end position="206"/>
    </location>
</feature>
<organism evidence="9 10">
    <name type="scientific">Citrobacter murliniae</name>
    <dbReference type="NCBI Taxonomy" id="67829"/>
    <lineage>
        <taxon>Bacteria</taxon>
        <taxon>Pseudomonadati</taxon>
        <taxon>Pseudomonadota</taxon>
        <taxon>Gammaproteobacteria</taxon>
        <taxon>Enterobacterales</taxon>
        <taxon>Enterobacteriaceae</taxon>
        <taxon>Citrobacter</taxon>
        <taxon>Citrobacter freundii complex</taxon>
    </lineage>
</organism>
<accession>A0ABY2PNH3</accession>
<comment type="caution">
    <text evidence="9">The sequence shown here is derived from an EMBL/GenBank/DDBJ whole genome shotgun (WGS) entry which is preliminary data.</text>
</comment>
<gene>
    <name evidence="9" type="ORF">DJ535_23750</name>
</gene>
<dbReference type="Gene3D" id="1.10.3470.10">
    <property type="entry name" value="ABC transporter involved in vitamin B12 uptake, BtuC"/>
    <property type="match status" value="1"/>
</dbReference>
<evidence type="ECO:0000256" key="2">
    <source>
        <dbReference type="ARBA" id="ARBA00007935"/>
    </source>
</evidence>
<reference evidence="9 10" key="1">
    <citation type="submission" date="2018-05" db="EMBL/GenBank/DDBJ databases">
        <title>Isolation and genomic analyses of lactose-positive bacteria from faecal samples of preterm neonates.</title>
        <authorList>
            <person name="Chen Y."/>
            <person name="Brook T.C."/>
            <person name="O'Neill I."/>
            <person name="Soe C.Z."/>
            <person name="Hall L.J."/>
            <person name="Hoyles L."/>
        </authorList>
    </citation>
    <scope>NUCLEOTIDE SEQUENCE [LARGE SCALE GENOMIC DNA]</scope>
    <source>
        <strain evidence="9 10">P080C CL</strain>
    </source>
</reference>
<feature type="transmembrane region" description="Helical" evidence="8">
    <location>
        <begin position="152"/>
        <end position="173"/>
    </location>
</feature>
<feature type="transmembrane region" description="Helical" evidence="8">
    <location>
        <begin position="121"/>
        <end position="140"/>
    </location>
</feature>
<dbReference type="PANTHER" id="PTHR30472">
    <property type="entry name" value="FERRIC ENTEROBACTIN TRANSPORT SYSTEM PERMEASE PROTEIN"/>
    <property type="match status" value="1"/>
</dbReference>
<dbReference type="EMBL" id="QFVP01000029">
    <property type="protein sequence ID" value="THE33663.1"/>
    <property type="molecule type" value="Genomic_DNA"/>
</dbReference>